<evidence type="ECO:0000256" key="6">
    <source>
        <dbReference type="ARBA" id="ARBA00023136"/>
    </source>
</evidence>
<accession>A0AAV5J415</accession>
<evidence type="ECO:0000256" key="4">
    <source>
        <dbReference type="ARBA" id="ARBA00022824"/>
    </source>
</evidence>
<dbReference type="GO" id="GO:0006465">
    <property type="term" value="P:signal peptide processing"/>
    <property type="evidence" value="ECO:0007669"/>
    <property type="project" value="InterPro"/>
</dbReference>
<dbReference type="AlphaFoldDB" id="A0AAV5J415"/>
<evidence type="ECO:0008006" key="10">
    <source>
        <dbReference type="Google" id="ProtNLM"/>
    </source>
</evidence>
<feature type="transmembrane region" description="Helical" evidence="7">
    <location>
        <begin position="7"/>
        <end position="26"/>
    </location>
</feature>
<gene>
    <name evidence="8" type="ORF">SLEP1_g20854</name>
</gene>
<keyword evidence="4" id="KW-0256">Endoplasmic reticulum</keyword>
<evidence type="ECO:0000256" key="2">
    <source>
        <dbReference type="ARBA" id="ARBA00005245"/>
    </source>
</evidence>
<keyword evidence="3 7" id="KW-0812">Transmembrane</keyword>
<dbReference type="Proteomes" id="UP001054252">
    <property type="component" value="Unassembled WGS sequence"/>
</dbReference>
<dbReference type="InterPro" id="IPR039955">
    <property type="entry name" value="DTM1"/>
</dbReference>
<dbReference type="EMBL" id="BPVZ01000030">
    <property type="protein sequence ID" value="GKV09339.1"/>
    <property type="molecule type" value="Genomic_DNA"/>
</dbReference>
<evidence type="ECO:0000256" key="7">
    <source>
        <dbReference type="SAM" id="Phobius"/>
    </source>
</evidence>
<feature type="transmembrane region" description="Helical" evidence="7">
    <location>
        <begin position="87"/>
        <end position="106"/>
    </location>
</feature>
<comment type="similarity">
    <text evidence="2">Belongs to the SPCS1 family.</text>
</comment>
<name>A0AAV5J415_9ROSI</name>
<dbReference type="PANTHER" id="PTHR38354">
    <property type="entry name" value="SIGNAL PEPTIDASE COMPLEX-LIKE PROTEIN DTM1"/>
    <property type="match status" value="1"/>
</dbReference>
<sequence length="111" mass="13025">MVNDAALRSSMVCLAATIVAVGLWTLSLKKMMVTYVVFMLGIAGVLLPDWEYFDRDFFRWCYPVTSEERDKLTALAQRSLLRRYRIYPLRIVVYGTIYGYGLYKWWKFVSS</sequence>
<evidence type="ECO:0000256" key="3">
    <source>
        <dbReference type="ARBA" id="ARBA00022692"/>
    </source>
</evidence>
<feature type="transmembrane region" description="Helical" evidence="7">
    <location>
        <begin position="32"/>
        <end position="50"/>
    </location>
</feature>
<keyword evidence="6 7" id="KW-0472">Membrane</keyword>
<reference evidence="8 9" key="1">
    <citation type="journal article" date="2021" name="Commun. Biol.">
        <title>The genome of Shorea leprosula (Dipterocarpaceae) highlights the ecological relevance of drought in aseasonal tropical rainforests.</title>
        <authorList>
            <person name="Ng K.K.S."/>
            <person name="Kobayashi M.J."/>
            <person name="Fawcett J.A."/>
            <person name="Hatakeyama M."/>
            <person name="Paape T."/>
            <person name="Ng C.H."/>
            <person name="Ang C.C."/>
            <person name="Tnah L.H."/>
            <person name="Lee C.T."/>
            <person name="Nishiyama T."/>
            <person name="Sese J."/>
            <person name="O'Brien M.J."/>
            <person name="Copetti D."/>
            <person name="Mohd Noor M.I."/>
            <person name="Ong R.C."/>
            <person name="Putra M."/>
            <person name="Sireger I.Z."/>
            <person name="Indrioko S."/>
            <person name="Kosugi Y."/>
            <person name="Izuno A."/>
            <person name="Isagi Y."/>
            <person name="Lee S.L."/>
            <person name="Shimizu K.K."/>
        </authorList>
    </citation>
    <scope>NUCLEOTIDE SEQUENCE [LARGE SCALE GENOMIC DNA]</scope>
    <source>
        <strain evidence="8">214</strain>
    </source>
</reference>
<organism evidence="8 9">
    <name type="scientific">Rubroshorea leprosula</name>
    <dbReference type="NCBI Taxonomy" id="152421"/>
    <lineage>
        <taxon>Eukaryota</taxon>
        <taxon>Viridiplantae</taxon>
        <taxon>Streptophyta</taxon>
        <taxon>Embryophyta</taxon>
        <taxon>Tracheophyta</taxon>
        <taxon>Spermatophyta</taxon>
        <taxon>Magnoliopsida</taxon>
        <taxon>eudicotyledons</taxon>
        <taxon>Gunneridae</taxon>
        <taxon>Pentapetalae</taxon>
        <taxon>rosids</taxon>
        <taxon>malvids</taxon>
        <taxon>Malvales</taxon>
        <taxon>Dipterocarpaceae</taxon>
        <taxon>Rubroshorea</taxon>
    </lineage>
</organism>
<dbReference type="GO" id="GO:0005787">
    <property type="term" value="C:signal peptidase complex"/>
    <property type="evidence" value="ECO:0007669"/>
    <property type="project" value="InterPro"/>
</dbReference>
<dbReference type="PANTHER" id="PTHR38354:SF2">
    <property type="entry name" value="SIGNAL PEPTIDASE COMPLEX-LIKE PROTEIN DTM1"/>
    <property type="match status" value="1"/>
</dbReference>
<dbReference type="Pfam" id="PF06645">
    <property type="entry name" value="SPC12"/>
    <property type="match status" value="1"/>
</dbReference>
<protein>
    <recommendedName>
        <fullName evidence="10">Signal peptidase complex-like protein DTM1</fullName>
    </recommendedName>
</protein>
<evidence type="ECO:0000313" key="9">
    <source>
        <dbReference type="Proteomes" id="UP001054252"/>
    </source>
</evidence>
<keyword evidence="9" id="KW-1185">Reference proteome</keyword>
<dbReference type="GO" id="GO:0048658">
    <property type="term" value="P:anther wall tapetum development"/>
    <property type="evidence" value="ECO:0007669"/>
    <property type="project" value="InterPro"/>
</dbReference>
<comment type="caution">
    <text evidence="8">The sequence shown here is derived from an EMBL/GenBank/DDBJ whole genome shotgun (WGS) entry which is preliminary data.</text>
</comment>
<dbReference type="InterPro" id="IPR009542">
    <property type="entry name" value="Spc1/SPCS1"/>
</dbReference>
<proteinExistence type="inferred from homology"/>
<comment type="subcellular location">
    <subcellularLocation>
        <location evidence="1">Endoplasmic reticulum membrane</location>
        <topology evidence="1">Multi-pass membrane protein</topology>
    </subcellularLocation>
</comment>
<evidence type="ECO:0000256" key="5">
    <source>
        <dbReference type="ARBA" id="ARBA00022989"/>
    </source>
</evidence>
<keyword evidence="5 7" id="KW-1133">Transmembrane helix</keyword>
<evidence type="ECO:0000313" key="8">
    <source>
        <dbReference type="EMBL" id="GKV09339.1"/>
    </source>
</evidence>
<evidence type="ECO:0000256" key="1">
    <source>
        <dbReference type="ARBA" id="ARBA00004477"/>
    </source>
</evidence>